<dbReference type="SUPFAM" id="SSF53254">
    <property type="entry name" value="Phosphoglycerate mutase-like"/>
    <property type="match status" value="1"/>
</dbReference>
<sequence length="446" mass="50550">MKKSLFIKKMLLVLPAILLMFTGCTKSQDNIEKDKGSSVEVVSKVNDKDYKLKEMVVLSRHNVRAPLSTKGSDLYKITPHEWIEWSSGASELSLLGGNLETLTGQYFRKYLVDKGLMVENEIPDKNAVRFYANSMQRTIATAQYFSSGFLPLANVDVEYHMEIGNMDPVFNPQLTFLNDKFEKQAMEEIAAMGGKEGLQGIEKNLESNYKLLADVIDMKDSEKAKEEGYKEFPTDDLKVKFELNAEPSMEGSLKVATSVSDALVLQYYEEADAKKAAFGKDLTIEDWEAISHIKDVYGNVLFTAPSVAKNIANPMLKEIKKELSNENRKFTFLCGHDSNLASVTAALEFIPFELPNAIEKTTPIGSKLVMEKWENNQGEKFITFKMVYLSVNQLRDMQIIDLNNPPMVYDVSLQDMTKNKDGMYSYDDVMKRFDQSINAYDKLKNQ</sequence>
<dbReference type="InterPro" id="IPR000560">
    <property type="entry name" value="His_Pase_clade-2"/>
</dbReference>
<dbReference type="PROSITE" id="PS00616">
    <property type="entry name" value="HIS_ACID_PHOSPHAT_1"/>
    <property type="match status" value="1"/>
</dbReference>
<protein>
    <submittedName>
        <fullName evidence="3">Bifunctional glucose-1-phosphatase/inositol phosphatase</fullName>
    </submittedName>
</protein>
<dbReference type="InterPro" id="IPR050645">
    <property type="entry name" value="Histidine_acid_phosphatase"/>
</dbReference>
<gene>
    <name evidence="3" type="ORF">Aargi30884_19140</name>
</gene>
<evidence type="ECO:0000313" key="4">
    <source>
        <dbReference type="Proteomes" id="UP000464754"/>
    </source>
</evidence>
<dbReference type="GO" id="GO:0030288">
    <property type="term" value="C:outer membrane-bounded periplasmic space"/>
    <property type="evidence" value="ECO:0007669"/>
    <property type="project" value="TreeGrafter"/>
</dbReference>
<proteinExistence type="inferred from homology"/>
<organism evidence="3 4">
    <name type="scientific">Amedibacterium intestinale</name>
    <dbReference type="NCBI Taxonomy" id="2583452"/>
    <lineage>
        <taxon>Bacteria</taxon>
        <taxon>Bacillati</taxon>
        <taxon>Bacillota</taxon>
        <taxon>Erysipelotrichia</taxon>
        <taxon>Erysipelotrichales</taxon>
        <taxon>Erysipelotrichaceae</taxon>
        <taxon>Amedibacterium</taxon>
    </lineage>
</organism>
<feature type="chain" id="PRO_5039628038" evidence="2">
    <location>
        <begin position="28"/>
        <end position="446"/>
    </location>
</feature>
<name>A0A6N4TKA8_9FIRM</name>
<dbReference type="PROSITE" id="PS51257">
    <property type="entry name" value="PROKAR_LIPOPROTEIN"/>
    <property type="match status" value="1"/>
</dbReference>
<dbReference type="InterPro" id="IPR033379">
    <property type="entry name" value="Acid_Pase_AS"/>
</dbReference>
<dbReference type="Proteomes" id="UP000464754">
    <property type="component" value="Chromosome"/>
</dbReference>
<accession>A0A6N4TKA8</accession>
<dbReference type="InterPro" id="IPR029033">
    <property type="entry name" value="His_PPase_superfam"/>
</dbReference>
<evidence type="ECO:0000256" key="2">
    <source>
        <dbReference type="SAM" id="SignalP"/>
    </source>
</evidence>
<evidence type="ECO:0000256" key="1">
    <source>
        <dbReference type="ARBA" id="ARBA00005375"/>
    </source>
</evidence>
<dbReference type="EMBL" id="AP019695">
    <property type="protein sequence ID" value="BBK23011.1"/>
    <property type="molecule type" value="Genomic_DNA"/>
</dbReference>
<dbReference type="KEGG" id="aarg:Aargi30884_19140"/>
<keyword evidence="4" id="KW-1185">Reference proteome</keyword>
<dbReference type="PROSITE" id="PS00778">
    <property type="entry name" value="HIS_ACID_PHOSPHAT_2"/>
    <property type="match status" value="1"/>
</dbReference>
<evidence type="ECO:0000313" key="3">
    <source>
        <dbReference type="EMBL" id="BBK23011.1"/>
    </source>
</evidence>
<dbReference type="RefSeq" id="WP_163052135.1">
    <property type="nucleotide sequence ID" value="NZ_AP019695.1"/>
</dbReference>
<feature type="signal peptide" evidence="2">
    <location>
        <begin position="1"/>
        <end position="27"/>
    </location>
</feature>
<dbReference type="PANTHER" id="PTHR11567:SF135">
    <property type="entry name" value="GLUCOSE-1-PHOSPHATASE"/>
    <property type="match status" value="1"/>
</dbReference>
<dbReference type="GO" id="GO:0050308">
    <property type="term" value="F:sugar-phosphatase activity"/>
    <property type="evidence" value="ECO:0007669"/>
    <property type="project" value="TreeGrafter"/>
</dbReference>
<keyword evidence="2" id="KW-0732">Signal</keyword>
<dbReference type="CDD" id="cd07061">
    <property type="entry name" value="HP_HAP_like"/>
    <property type="match status" value="1"/>
</dbReference>
<reference evidence="4" key="1">
    <citation type="submission" date="2019-05" db="EMBL/GenBank/DDBJ databases">
        <title>Complete genome sequencing of Absiella argi strain JCM 30884.</title>
        <authorList>
            <person name="Sakamoto M."/>
            <person name="Murakami T."/>
            <person name="Mori H."/>
        </authorList>
    </citation>
    <scope>NUCLEOTIDE SEQUENCE [LARGE SCALE GENOMIC DNA]</scope>
    <source>
        <strain evidence="4">JCM 30884</strain>
    </source>
</reference>
<dbReference type="Gene3D" id="3.40.50.1240">
    <property type="entry name" value="Phosphoglycerate mutase-like"/>
    <property type="match status" value="2"/>
</dbReference>
<comment type="similarity">
    <text evidence="1">Belongs to the histidine acid phosphatase family.</text>
</comment>
<dbReference type="AlphaFoldDB" id="A0A6N4TKA8"/>
<dbReference type="PANTHER" id="PTHR11567">
    <property type="entry name" value="ACID PHOSPHATASE-RELATED"/>
    <property type="match status" value="1"/>
</dbReference>
<dbReference type="Pfam" id="PF00328">
    <property type="entry name" value="His_Phos_2"/>
    <property type="match status" value="1"/>
</dbReference>